<proteinExistence type="predicted"/>
<keyword evidence="2" id="KW-1185">Reference proteome</keyword>
<name>A0ABD1U5Y0_9LAMI</name>
<organism evidence="1 2">
    <name type="scientific">Forsythia ovata</name>
    <dbReference type="NCBI Taxonomy" id="205694"/>
    <lineage>
        <taxon>Eukaryota</taxon>
        <taxon>Viridiplantae</taxon>
        <taxon>Streptophyta</taxon>
        <taxon>Embryophyta</taxon>
        <taxon>Tracheophyta</taxon>
        <taxon>Spermatophyta</taxon>
        <taxon>Magnoliopsida</taxon>
        <taxon>eudicotyledons</taxon>
        <taxon>Gunneridae</taxon>
        <taxon>Pentapetalae</taxon>
        <taxon>asterids</taxon>
        <taxon>lamiids</taxon>
        <taxon>Lamiales</taxon>
        <taxon>Oleaceae</taxon>
        <taxon>Forsythieae</taxon>
        <taxon>Forsythia</taxon>
    </lineage>
</organism>
<protein>
    <submittedName>
        <fullName evidence="1">Uncharacterized protein</fullName>
    </submittedName>
</protein>
<reference evidence="2" key="1">
    <citation type="submission" date="2024-07" db="EMBL/GenBank/DDBJ databases">
        <title>Two chromosome-level genome assemblies of Korean endemic species Abeliophyllum distichum and Forsythia ovata (Oleaceae).</title>
        <authorList>
            <person name="Jang H."/>
        </authorList>
    </citation>
    <scope>NUCLEOTIDE SEQUENCE [LARGE SCALE GENOMIC DNA]</scope>
</reference>
<sequence>MVEIVAPKVYVRYHLLEFTPYPTIWQRGTDVKTIEELAESSEVQVSCDGYRWDWKCFILIMVRECLQLLGKTASELRDDLDKATQCRSVNKQTKKKLMDITPNINKVRRSTVTTISKKRQRSSRQASYYIQIQQPSTKNSVSIDLLETDGNRFDISKLPAQKWSNGSKMSKNHESQIQMQYGHEILYHPSPSLLHN</sequence>
<dbReference type="EMBL" id="JBFOLJ010000007">
    <property type="protein sequence ID" value="KAL2520405.1"/>
    <property type="molecule type" value="Genomic_DNA"/>
</dbReference>
<accession>A0ABD1U5Y0</accession>
<dbReference type="Proteomes" id="UP001604277">
    <property type="component" value="Unassembled WGS sequence"/>
</dbReference>
<evidence type="ECO:0000313" key="2">
    <source>
        <dbReference type="Proteomes" id="UP001604277"/>
    </source>
</evidence>
<evidence type="ECO:0000313" key="1">
    <source>
        <dbReference type="EMBL" id="KAL2520405.1"/>
    </source>
</evidence>
<dbReference type="AlphaFoldDB" id="A0ABD1U5Y0"/>
<gene>
    <name evidence="1" type="ORF">Fot_24328</name>
</gene>
<comment type="caution">
    <text evidence="1">The sequence shown here is derived from an EMBL/GenBank/DDBJ whole genome shotgun (WGS) entry which is preliminary data.</text>
</comment>